<dbReference type="InterPro" id="IPR001303">
    <property type="entry name" value="Aldolase_II/adducin_N"/>
</dbReference>
<evidence type="ECO:0000256" key="2">
    <source>
        <dbReference type="ARBA" id="ARBA00023239"/>
    </source>
</evidence>
<dbReference type="AlphaFoldDB" id="A0A9D2BF33"/>
<dbReference type="GO" id="GO:0005829">
    <property type="term" value="C:cytosol"/>
    <property type="evidence" value="ECO:0007669"/>
    <property type="project" value="TreeGrafter"/>
</dbReference>
<gene>
    <name evidence="4" type="primary">rhaD</name>
    <name evidence="4" type="ORF">H9977_04210</name>
</gene>
<keyword evidence="1" id="KW-0479">Metal-binding</keyword>
<dbReference type="SMART" id="SM01007">
    <property type="entry name" value="Aldolase_II"/>
    <property type="match status" value="1"/>
</dbReference>
<dbReference type="Gene3D" id="3.40.225.10">
    <property type="entry name" value="Class II aldolase/adducin N-terminal domain"/>
    <property type="match status" value="1"/>
</dbReference>
<proteinExistence type="predicted"/>
<keyword evidence="2 4" id="KW-0456">Lyase</keyword>
<comment type="caution">
    <text evidence="4">The sequence shown here is derived from an EMBL/GenBank/DDBJ whole genome shotgun (WGS) entry which is preliminary data.</text>
</comment>
<dbReference type="InterPro" id="IPR050197">
    <property type="entry name" value="Aldolase_class_II_sugar_metab"/>
</dbReference>
<dbReference type="GO" id="GO:0046872">
    <property type="term" value="F:metal ion binding"/>
    <property type="evidence" value="ECO:0007669"/>
    <property type="project" value="UniProtKB-KW"/>
</dbReference>
<dbReference type="InterPro" id="IPR036409">
    <property type="entry name" value="Aldolase_II/adducin_N_sf"/>
</dbReference>
<dbReference type="NCBIfam" id="NF002963">
    <property type="entry name" value="PRK03634.1"/>
    <property type="match status" value="1"/>
</dbReference>
<evidence type="ECO:0000313" key="5">
    <source>
        <dbReference type="Proteomes" id="UP000886740"/>
    </source>
</evidence>
<organism evidence="4 5">
    <name type="scientific">Candidatus Parabacteroides intestinipullorum</name>
    <dbReference type="NCBI Taxonomy" id="2838723"/>
    <lineage>
        <taxon>Bacteria</taxon>
        <taxon>Pseudomonadati</taxon>
        <taxon>Bacteroidota</taxon>
        <taxon>Bacteroidia</taxon>
        <taxon>Bacteroidales</taxon>
        <taxon>Tannerellaceae</taxon>
        <taxon>Parabacteroides</taxon>
    </lineage>
</organism>
<protein>
    <submittedName>
        <fullName evidence="4">Rhamnulose-1-phosphate aldolase</fullName>
        <ecNumber evidence="4">4.1.2.19</ecNumber>
    </submittedName>
</protein>
<sequence>MKSILENRPALAREVNRCAEVAGYLWQKGWAERNGGNITINITEWIDDEIRQMPPVAGPFEIGLTLPHLKGTYFYCKGTNKRMRDLARWPMENGAVIRILDDCARYEIVADQPVMPTSELPSHLGVHDYLLSTGSKCRASLHTHPIELIAMSHHAPFLGKDVLSNLLWSMIPETKAFCPRGLGIAPYALPGSSQLADATIRQLDDYDVVLWEKHGAFAVGEDIFEAFDQIDVLNKSAQIYMSARNMGFVPAGMTAEEMREMSVAFNLPK</sequence>
<reference evidence="4" key="2">
    <citation type="submission" date="2021-04" db="EMBL/GenBank/DDBJ databases">
        <authorList>
            <person name="Gilroy R."/>
        </authorList>
    </citation>
    <scope>NUCLEOTIDE SEQUENCE</scope>
    <source>
        <strain evidence="4">ChiGjej6B6-14162</strain>
    </source>
</reference>
<evidence type="ECO:0000313" key="4">
    <source>
        <dbReference type="EMBL" id="HIX74230.1"/>
    </source>
</evidence>
<dbReference type="Pfam" id="PF00596">
    <property type="entry name" value="Aldolase_II"/>
    <property type="match status" value="1"/>
</dbReference>
<dbReference type="Proteomes" id="UP000886740">
    <property type="component" value="Unassembled WGS sequence"/>
</dbReference>
<dbReference type="SUPFAM" id="SSF53639">
    <property type="entry name" value="AraD/HMP-PK domain-like"/>
    <property type="match status" value="1"/>
</dbReference>
<evidence type="ECO:0000256" key="1">
    <source>
        <dbReference type="ARBA" id="ARBA00022723"/>
    </source>
</evidence>
<accession>A0A9D2BF33</accession>
<name>A0A9D2BF33_9BACT</name>
<dbReference type="PANTHER" id="PTHR22789">
    <property type="entry name" value="FUCULOSE PHOSPHATE ALDOLASE"/>
    <property type="match status" value="1"/>
</dbReference>
<dbReference type="GO" id="GO:0008994">
    <property type="term" value="F:rhamnulose-1-phosphate aldolase activity"/>
    <property type="evidence" value="ECO:0007669"/>
    <property type="project" value="UniProtKB-EC"/>
</dbReference>
<evidence type="ECO:0000259" key="3">
    <source>
        <dbReference type="SMART" id="SM01007"/>
    </source>
</evidence>
<reference evidence="4" key="1">
    <citation type="journal article" date="2021" name="PeerJ">
        <title>Extensive microbial diversity within the chicken gut microbiome revealed by metagenomics and culture.</title>
        <authorList>
            <person name="Gilroy R."/>
            <person name="Ravi A."/>
            <person name="Getino M."/>
            <person name="Pursley I."/>
            <person name="Horton D.L."/>
            <person name="Alikhan N.F."/>
            <person name="Baker D."/>
            <person name="Gharbi K."/>
            <person name="Hall N."/>
            <person name="Watson M."/>
            <person name="Adriaenssens E.M."/>
            <person name="Foster-Nyarko E."/>
            <person name="Jarju S."/>
            <person name="Secka A."/>
            <person name="Antonio M."/>
            <person name="Oren A."/>
            <person name="Chaudhuri R.R."/>
            <person name="La Ragione R."/>
            <person name="Hildebrand F."/>
            <person name="Pallen M.J."/>
        </authorList>
    </citation>
    <scope>NUCLEOTIDE SEQUENCE</scope>
    <source>
        <strain evidence="4">ChiGjej6B6-14162</strain>
    </source>
</reference>
<dbReference type="GO" id="GO:0019323">
    <property type="term" value="P:pentose catabolic process"/>
    <property type="evidence" value="ECO:0007669"/>
    <property type="project" value="TreeGrafter"/>
</dbReference>
<dbReference type="PANTHER" id="PTHR22789:SF0">
    <property type="entry name" value="3-OXO-TETRONATE 4-PHOSPHATE DECARBOXYLASE-RELATED"/>
    <property type="match status" value="1"/>
</dbReference>
<dbReference type="EMBL" id="DXEL01000033">
    <property type="protein sequence ID" value="HIX74230.1"/>
    <property type="molecule type" value="Genomic_DNA"/>
</dbReference>
<dbReference type="EC" id="4.1.2.19" evidence="4"/>
<feature type="domain" description="Class II aldolase/adducin N-terminal" evidence="3">
    <location>
        <begin position="16"/>
        <end position="241"/>
    </location>
</feature>